<sequence>MKFQEIVRAENFPNQISWQLKDSFALLLIPLIFINAWLASLIFTDQMNIAIADSLFRGILFLILCVIYKRMLTEHWFYFNQAKWKSWGVVIVGAVLLQVVISLTKSILPISATSENFEKSIDPQSIAFFTLLFISFGPLFMALIEDIVFRYTLLHKLFIPNILFRVVVVLLNSIVFGLIHYHNFGGDLIATSSFMVAGLFLNLIYIWTRNIWHVLLIHFMNNGVLSLGGVLLLKAVTMLT</sequence>
<dbReference type="EMBL" id="CP045650">
    <property type="protein sequence ID" value="QGA11250.1"/>
    <property type="molecule type" value="Genomic_DNA"/>
</dbReference>
<dbReference type="RefSeq" id="WP_153371642.1">
    <property type="nucleotide sequence ID" value="NZ_CP045650.1"/>
</dbReference>
<dbReference type="GO" id="GO:0008237">
    <property type="term" value="F:metallopeptidase activity"/>
    <property type="evidence" value="ECO:0007669"/>
    <property type="project" value="UniProtKB-KW"/>
</dbReference>
<dbReference type="GO" id="GO:0004175">
    <property type="term" value="F:endopeptidase activity"/>
    <property type="evidence" value="ECO:0007669"/>
    <property type="project" value="UniProtKB-ARBA"/>
</dbReference>
<evidence type="ECO:0000313" key="4">
    <source>
        <dbReference type="EMBL" id="QGA11250.1"/>
    </source>
</evidence>
<accession>A0A5Q0P4A6</accession>
<name>A0A5Q0P4A6_9GAMM</name>
<keyword evidence="1" id="KW-0812">Transmembrane</keyword>
<feature type="transmembrane region" description="Helical" evidence="1">
    <location>
        <begin position="89"/>
        <end position="108"/>
    </location>
</feature>
<feature type="transmembrane region" description="Helical" evidence="1">
    <location>
        <begin position="162"/>
        <end position="182"/>
    </location>
</feature>
<dbReference type="Proteomes" id="UP000327478">
    <property type="component" value="Chromosome"/>
</dbReference>
<keyword evidence="3" id="KW-0378">Hydrolase</keyword>
<gene>
    <name evidence="4" type="ORF">GFH30_07530</name>
    <name evidence="3" type="ORF">GHJ48_02075</name>
</gene>
<evidence type="ECO:0000256" key="1">
    <source>
        <dbReference type="SAM" id="Phobius"/>
    </source>
</evidence>
<reference evidence="5 6" key="1">
    <citation type="submission" date="2019-10" db="EMBL/GenBank/DDBJ databases">
        <authorList>
            <person name="Dong K."/>
        </authorList>
    </citation>
    <scope>NUCLEOTIDE SEQUENCE [LARGE SCALE GENOMIC DNA]</scope>
    <source>
        <strain evidence="5">dk386</strain>
        <strain evidence="4">Dk386</strain>
        <strain evidence="3">Dk771</strain>
        <strain evidence="6">dk771</strain>
    </source>
</reference>
<dbReference type="PANTHER" id="PTHR36435">
    <property type="entry name" value="SLR1288 PROTEIN"/>
    <property type="match status" value="1"/>
</dbReference>
<dbReference type="InterPro" id="IPR003675">
    <property type="entry name" value="Rce1/LyrA-like_dom"/>
</dbReference>
<feature type="transmembrane region" description="Helical" evidence="1">
    <location>
        <begin position="188"/>
        <end position="207"/>
    </location>
</feature>
<dbReference type="GO" id="GO:0080120">
    <property type="term" value="P:CAAX-box protein maturation"/>
    <property type="evidence" value="ECO:0007669"/>
    <property type="project" value="UniProtKB-ARBA"/>
</dbReference>
<dbReference type="InterPro" id="IPR052710">
    <property type="entry name" value="CAAX_protease"/>
</dbReference>
<feature type="domain" description="CAAX prenyl protease 2/Lysostaphin resistance protein A-like" evidence="2">
    <location>
        <begin position="130"/>
        <end position="223"/>
    </location>
</feature>
<keyword evidence="1" id="KW-1133">Transmembrane helix</keyword>
<feature type="transmembrane region" description="Helical" evidence="1">
    <location>
        <begin position="219"/>
        <end position="239"/>
    </location>
</feature>
<evidence type="ECO:0000313" key="3">
    <source>
        <dbReference type="EMBL" id="MQW91198.1"/>
    </source>
</evidence>
<feature type="transmembrane region" description="Helical" evidence="1">
    <location>
        <begin position="24"/>
        <end position="43"/>
    </location>
</feature>
<feature type="transmembrane region" description="Helical" evidence="1">
    <location>
        <begin position="49"/>
        <end position="68"/>
    </location>
</feature>
<proteinExistence type="predicted"/>
<organism evidence="3 6">
    <name type="scientific">Acinetobacter wanghuae</name>
    <dbReference type="NCBI Taxonomy" id="2662362"/>
    <lineage>
        <taxon>Bacteria</taxon>
        <taxon>Pseudomonadati</taxon>
        <taxon>Pseudomonadota</taxon>
        <taxon>Gammaproteobacteria</taxon>
        <taxon>Moraxellales</taxon>
        <taxon>Moraxellaceae</taxon>
        <taxon>Acinetobacter</taxon>
    </lineage>
</organism>
<keyword evidence="1" id="KW-0472">Membrane</keyword>
<evidence type="ECO:0000313" key="6">
    <source>
        <dbReference type="Proteomes" id="UP000480556"/>
    </source>
</evidence>
<dbReference type="EMBL" id="WITK01000002">
    <property type="protein sequence ID" value="MQW91198.1"/>
    <property type="molecule type" value="Genomic_DNA"/>
</dbReference>
<keyword evidence="3" id="KW-0645">Protease</keyword>
<dbReference type="Proteomes" id="UP000480556">
    <property type="component" value="Unassembled WGS sequence"/>
</dbReference>
<dbReference type="Pfam" id="PF02517">
    <property type="entry name" value="Rce1-like"/>
    <property type="match status" value="1"/>
</dbReference>
<dbReference type="PANTHER" id="PTHR36435:SF1">
    <property type="entry name" value="CAAX AMINO TERMINAL PROTEASE FAMILY PROTEIN"/>
    <property type="match status" value="1"/>
</dbReference>
<keyword evidence="3" id="KW-0482">Metalloprotease</keyword>
<keyword evidence="5" id="KW-1185">Reference proteome</keyword>
<protein>
    <submittedName>
        <fullName evidence="3">CPBP family intramembrane metalloprotease</fullName>
    </submittedName>
</protein>
<dbReference type="AlphaFoldDB" id="A0A5Q0P4A6"/>
<evidence type="ECO:0000259" key="2">
    <source>
        <dbReference type="Pfam" id="PF02517"/>
    </source>
</evidence>
<evidence type="ECO:0000313" key="5">
    <source>
        <dbReference type="Proteomes" id="UP000327478"/>
    </source>
</evidence>
<feature type="transmembrane region" description="Helical" evidence="1">
    <location>
        <begin position="128"/>
        <end position="150"/>
    </location>
</feature>